<name>A0A845EXC8_9BACL</name>
<dbReference type="EMBL" id="WMEY01000002">
    <property type="protein sequence ID" value="MYL63174.1"/>
    <property type="molecule type" value="Genomic_DNA"/>
</dbReference>
<evidence type="ECO:0000313" key="3">
    <source>
        <dbReference type="Proteomes" id="UP000447833"/>
    </source>
</evidence>
<reference evidence="2 3" key="1">
    <citation type="submission" date="2019-11" db="EMBL/GenBank/DDBJ databases">
        <title>Genome sequences of 17 halophilic strains isolated from different environments.</title>
        <authorList>
            <person name="Furrow R.E."/>
        </authorList>
    </citation>
    <scope>NUCLEOTIDE SEQUENCE [LARGE SCALE GENOMIC DNA]</scope>
    <source>
        <strain evidence="2 3">22506_14_FS</strain>
    </source>
</reference>
<dbReference type="InterPro" id="IPR020138">
    <property type="entry name" value="Uncharacterised_YqzF"/>
</dbReference>
<keyword evidence="1" id="KW-0472">Membrane</keyword>
<dbReference type="Proteomes" id="UP000447833">
    <property type="component" value="Unassembled WGS sequence"/>
</dbReference>
<sequence>MCRKGAPVMRLVALLVVLIPGITGVIGIKLMRDVLFGVVNPPFTSLVVQFILGLIFLIAGLAFVGGFIFYRDRKRNKVQPRFSSKKQ</sequence>
<protein>
    <submittedName>
        <fullName evidence="2">DUF2627 family protein</fullName>
    </submittedName>
</protein>
<keyword evidence="1" id="KW-0812">Transmembrane</keyword>
<proteinExistence type="predicted"/>
<feature type="transmembrane region" description="Helical" evidence="1">
    <location>
        <begin position="43"/>
        <end position="70"/>
    </location>
</feature>
<keyword evidence="1" id="KW-1133">Transmembrane helix</keyword>
<dbReference type="Pfam" id="PF11118">
    <property type="entry name" value="DUF2627"/>
    <property type="match status" value="1"/>
</dbReference>
<evidence type="ECO:0000256" key="1">
    <source>
        <dbReference type="SAM" id="Phobius"/>
    </source>
</evidence>
<gene>
    <name evidence="2" type="ORF">GLW07_07375</name>
</gene>
<accession>A0A845EXC8</accession>
<comment type="caution">
    <text evidence="2">The sequence shown here is derived from an EMBL/GenBank/DDBJ whole genome shotgun (WGS) entry which is preliminary data.</text>
</comment>
<evidence type="ECO:0000313" key="2">
    <source>
        <dbReference type="EMBL" id="MYL63174.1"/>
    </source>
</evidence>
<organism evidence="2 3">
    <name type="scientific">Guptibacillus hwajinpoensis</name>
    <dbReference type="NCBI Taxonomy" id="208199"/>
    <lineage>
        <taxon>Bacteria</taxon>
        <taxon>Bacillati</taxon>
        <taxon>Bacillota</taxon>
        <taxon>Bacilli</taxon>
        <taxon>Bacillales</taxon>
        <taxon>Guptibacillaceae</taxon>
        <taxon>Guptibacillus</taxon>
    </lineage>
</organism>
<dbReference type="AlphaFoldDB" id="A0A845EXC8"/>